<accession>A0ACB7VWG8</accession>
<keyword evidence="2" id="KW-1185">Reference proteome</keyword>
<protein>
    <submittedName>
        <fullName evidence="1">Uncharacterized protein</fullName>
    </submittedName>
</protein>
<sequence>MTLKATLLYYLLAGVLSILQQAFCPVSIQFHFLTIFSTMSMSSPSLFTTLKPPWSKVRFPSAAPWINPLTLPTSALPTSFPYFILLFIYLDSNFADVKD</sequence>
<organism evidence="1 2">
    <name type="scientific">Dioscorea alata</name>
    <name type="common">Purple yam</name>
    <dbReference type="NCBI Taxonomy" id="55571"/>
    <lineage>
        <taxon>Eukaryota</taxon>
        <taxon>Viridiplantae</taxon>
        <taxon>Streptophyta</taxon>
        <taxon>Embryophyta</taxon>
        <taxon>Tracheophyta</taxon>
        <taxon>Spermatophyta</taxon>
        <taxon>Magnoliopsida</taxon>
        <taxon>Liliopsida</taxon>
        <taxon>Dioscoreales</taxon>
        <taxon>Dioscoreaceae</taxon>
        <taxon>Dioscorea</taxon>
    </lineage>
</organism>
<proteinExistence type="predicted"/>
<reference evidence="2" key="1">
    <citation type="journal article" date="2022" name="Nat. Commun.">
        <title>Chromosome evolution and the genetic basis of agronomically important traits in greater yam.</title>
        <authorList>
            <person name="Bredeson J.V."/>
            <person name="Lyons J.B."/>
            <person name="Oniyinde I.O."/>
            <person name="Okereke N.R."/>
            <person name="Kolade O."/>
            <person name="Nnabue I."/>
            <person name="Nwadili C.O."/>
            <person name="Hribova E."/>
            <person name="Parker M."/>
            <person name="Nwogha J."/>
            <person name="Shu S."/>
            <person name="Carlson J."/>
            <person name="Kariba R."/>
            <person name="Muthemba S."/>
            <person name="Knop K."/>
            <person name="Barton G.J."/>
            <person name="Sherwood A.V."/>
            <person name="Lopez-Montes A."/>
            <person name="Asiedu R."/>
            <person name="Jamnadass R."/>
            <person name="Muchugi A."/>
            <person name="Goodstein D."/>
            <person name="Egesi C.N."/>
            <person name="Featherston J."/>
            <person name="Asfaw A."/>
            <person name="Simpson G.G."/>
            <person name="Dolezel J."/>
            <person name="Hendre P.S."/>
            <person name="Van Deynze A."/>
            <person name="Kumar P.L."/>
            <person name="Obidiegwu J.E."/>
            <person name="Bhattacharjee R."/>
            <person name="Rokhsar D.S."/>
        </authorList>
    </citation>
    <scope>NUCLEOTIDE SEQUENCE [LARGE SCALE GENOMIC DNA]</scope>
    <source>
        <strain evidence="2">cv. TDa95/00328</strain>
    </source>
</reference>
<dbReference type="EMBL" id="CM037016">
    <property type="protein sequence ID" value="KAH7679261.1"/>
    <property type="molecule type" value="Genomic_DNA"/>
</dbReference>
<evidence type="ECO:0000313" key="1">
    <source>
        <dbReference type="EMBL" id="KAH7679261.1"/>
    </source>
</evidence>
<gene>
    <name evidence="1" type="ORF">IHE45_06G047500</name>
</gene>
<comment type="caution">
    <text evidence="1">The sequence shown here is derived from an EMBL/GenBank/DDBJ whole genome shotgun (WGS) entry which is preliminary data.</text>
</comment>
<evidence type="ECO:0000313" key="2">
    <source>
        <dbReference type="Proteomes" id="UP000827976"/>
    </source>
</evidence>
<name>A0ACB7VWG8_DIOAL</name>
<dbReference type="Proteomes" id="UP000827976">
    <property type="component" value="Chromosome 6"/>
</dbReference>